<evidence type="ECO:0000313" key="3">
    <source>
        <dbReference type="EMBL" id="ELY56238.1"/>
    </source>
</evidence>
<gene>
    <name evidence="3" type="ORF">C491_14862</name>
</gene>
<dbReference type="Proteomes" id="UP000011688">
    <property type="component" value="Unassembled WGS sequence"/>
</dbReference>
<feature type="transmembrane region" description="Helical" evidence="1">
    <location>
        <begin position="184"/>
        <end position="200"/>
    </location>
</feature>
<dbReference type="PATRIC" id="fig|1227497.3.peg.3029"/>
<feature type="domain" description="Urease accessory protein UreH-like transmembrane" evidence="2">
    <location>
        <begin position="17"/>
        <end position="197"/>
    </location>
</feature>
<evidence type="ECO:0000259" key="2">
    <source>
        <dbReference type="Pfam" id="PF13386"/>
    </source>
</evidence>
<comment type="caution">
    <text evidence="3">The sequence shown here is derived from an EMBL/GenBank/DDBJ whole genome shotgun (WGS) entry which is preliminary data.</text>
</comment>
<feature type="transmembrane region" description="Helical" evidence="1">
    <location>
        <begin position="30"/>
        <end position="49"/>
    </location>
</feature>
<keyword evidence="1" id="KW-1133">Transmembrane helix</keyword>
<organism evidence="3 4">
    <name type="scientific">Natronococcus amylolyticus DSM 10524</name>
    <dbReference type="NCBI Taxonomy" id="1227497"/>
    <lineage>
        <taxon>Archaea</taxon>
        <taxon>Methanobacteriati</taxon>
        <taxon>Methanobacteriota</taxon>
        <taxon>Stenosarchaea group</taxon>
        <taxon>Halobacteria</taxon>
        <taxon>Halobacteriales</taxon>
        <taxon>Natrialbaceae</taxon>
        <taxon>Natronococcus</taxon>
    </lineage>
</organism>
<dbReference type="InterPro" id="IPR039447">
    <property type="entry name" value="UreH-like_TM_dom"/>
</dbReference>
<dbReference type="AlphaFoldDB" id="L9X6L1"/>
<keyword evidence="4" id="KW-1185">Reference proteome</keyword>
<proteinExistence type="predicted"/>
<sequence>MRAKDGHHRERNELTVREVRQHALFNLGRASSYAIIGGVFGLAGTVVFVSPQAVTAVATDVHAVAGIGVGTLIVAMGINYLIGRGLVGGSISVPIVGATLGRLHQTLLANVDSWVGNIRIAGLGAVHGLLPCPLLYPAFLYAFIRGSSVEGFLSLAVLGLGTVPSLFVYGTLFQSLSIETRMKLHRVLGGAFVLLGYIPLQHGLATLGIGLPPIPLPHYQPL</sequence>
<protein>
    <recommendedName>
        <fullName evidence="2">Urease accessory protein UreH-like transmembrane domain-containing protein</fullName>
    </recommendedName>
</protein>
<reference evidence="3 4" key="1">
    <citation type="journal article" date="2014" name="PLoS Genet.">
        <title>Phylogenetically driven sequencing of extremely halophilic archaea reveals strategies for static and dynamic osmo-response.</title>
        <authorList>
            <person name="Becker E.A."/>
            <person name="Seitzer P.M."/>
            <person name="Tritt A."/>
            <person name="Larsen D."/>
            <person name="Krusor M."/>
            <person name="Yao A.I."/>
            <person name="Wu D."/>
            <person name="Madern D."/>
            <person name="Eisen J.A."/>
            <person name="Darling A.E."/>
            <person name="Facciotti M.T."/>
        </authorList>
    </citation>
    <scope>NUCLEOTIDE SEQUENCE [LARGE SCALE GENOMIC DNA]</scope>
    <source>
        <strain evidence="3 4">DSM 10524</strain>
    </source>
</reference>
<feature type="transmembrane region" description="Helical" evidence="1">
    <location>
        <begin position="61"/>
        <end position="82"/>
    </location>
</feature>
<dbReference type="PANTHER" id="PTHR42208:SF1">
    <property type="entry name" value="HEAVY METAL TRANSPORTER"/>
    <property type="match status" value="1"/>
</dbReference>
<keyword evidence="1" id="KW-0812">Transmembrane</keyword>
<name>L9X6L1_9EURY</name>
<accession>L9X6L1</accession>
<feature type="transmembrane region" description="Helical" evidence="1">
    <location>
        <begin position="151"/>
        <end position="172"/>
    </location>
</feature>
<dbReference type="STRING" id="1227497.C491_14862"/>
<dbReference type="Pfam" id="PF13386">
    <property type="entry name" value="DsbD_2"/>
    <property type="match status" value="1"/>
</dbReference>
<keyword evidence="1" id="KW-0472">Membrane</keyword>
<dbReference type="eggNOG" id="arCOG04638">
    <property type="taxonomic scope" value="Archaea"/>
</dbReference>
<feature type="transmembrane region" description="Helical" evidence="1">
    <location>
        <begin position="120"/>
        <end position="139"/>
    </location>
</feature>
<evidence type="ECO:0000256" key="1">
    <source>
        <dbReference type="SAM" id="Phobius"/>
    </source>
</evidence>
<dbReference type="EMBL" id="AOIB01000028">
    <property type="protein sequence ID" value="ELY56238.1"/>
    <property type="molecule type" value="Genomic_DNA"/>
</dbReference>
<evidence type="ECO:0000313" key="4">
    <source>
        <dbReference type="Proteomes" id="UP000011688"/>
    </source>
</evidence>
<dbReference type="PANTHER" id="PTHR42208">
    <property type="entry name" value="HEAVY METAL TRANSPORTER-RELATED"/>
    <property type="match status" value="1"/>
</dbReference>